<organism evidence="2 3">
    <name type="scientific">Deinococcus arcticus</name>
    <dbReference type="NCBI Taxonomy" id="2136176"/>
    <lineage>
        <taxon>Bacteria</taxon>
        <taxon>Thermotogati</taxon>
        <taxon>Deinococcota</taxon>
        <taxon>Deinococci</taxon>
        <taxon>Deinococcales</taxon>
        <taxon>Deinococcaceae</taxon>
        <taxon>Deinococcus</taxon>
    </lineage>
</organism>
<sequence>MDVSSRVLSELASREAALDAQVEAARVQAQQTVAAAEAQAASILRDAEAQVKAMQAEHEQALAGEVQQIREQAATSAQAQAQDTRARAEAKLGQAVDTIMRAVLP</sequence>
<comment type="caution">
    <text evidence="2">The sequence shown here is derived from an EMBL/GenBank/DDBJ whole genome shotgun (WGS) entry which is preliminary data.</text>
</comment>
<dbReference type="Proteomes" id="UP000240317">
    <property type="component" value="Unassembled WGS sequence"/>
</dbReference>
<evidence type="ECO:0000313" key="2">
    <source>
        <dbReference type="EMBL" id="PTA68782.1"/>
    </source>
</evidence>
<dbReference type="RefSeq" id="WP_107137201.1">
    <property type="nucleotide sequence ID" value="NZ_PYSV01000004.1"/>
</dbReference>
<feature type="coiled-coil region" evidence="1">
    <location>
        <begin position="37"/>
        <end position="64"/>
    </location>
</feature>
<dbReference type="Pfam" id="PF16999">
    <property type="entry name" value="V-ATPase_G_2"/>
    <property type="match status" value="1"/>
</dbReference>
<evidence type="ECO:0000313" key="3">
    <source>
        <dbReference type="Proteomes" id="UP000240317"/>
    </source>
</evidence>
<protein>
    <submittedName>
        <fullName evidence="2">V-type ATP synthase subunit H</fullName>
    </submittedName>
</protein>
<proteinExistence type="predicted"/>
<gene>
    <name evidence="2" type="ORF">C8263_05955</name>
</gene>
<name>A0A2T3WAC6_9DEIO</name>
<dbReference type="Gene3D" id="1.20.5.2950">
    <property type="match status" value="1"/>
</dbReference>
<accession>A0A2T3WAC6</accession>
<keyword evidence="3" id="KW-1185">Reference proteome</keyword>
<evidence type="ECO:0000256" key="1">
    <source>
        <dbReference type="SAM" id="Coils"/>
    </source>
</evidence>
<dbReference type="EMBL" id="PYSV01000004">
    <property type="protein sequence ID" value="PTA68782.1"/>
    <property type="molecule type" value="Genomic_DNA"/>
</dbReference>
<dbReference type="AlphaFoldDB" id="A0A2T3WAC6"/>
<keyword evidence="1" id="KW-0175">Coiled coil</keyword>
<reference evidence="2 3" key="1">
    <citation type="submission" date="2018-03" db="EMBL/GenBank/DDBJ databases">
        <title>Draft genome of Deinococcus sp. OD32.</title>
        <authorList>
            <person name="Wang X.-P."/>
            <person name="Du Z.-J."/>
        </authorList>
    </citation>
    <scope>NUCLEOTIDE SEQUENCE [LARGE SCALE GENOMIC DNA]</scope>
    <source>
        <strain evidence="2 3">OD32</strain>
    </source>
</reference>